<organism evidence="1 2">
    <name type="scientific">Aromia moschata</name>
    <dbReference type="NCBI Taxonomy" id="1265417"/>
    <lineage>
        <taxon>Eukaryota</taxon>
        <taxon>Metazoa</taxon>
        <taxon>Ecdysozoa</taxon>
        <taxon>Arthropoda</taxon>
        <taxon>Hexapoda</taxon>
        <taxon>Insecta</taxon>
        <taxon>Pterygota</taxon>
        <taxon>Neoptera</taxon>
        <taxon>Endopterygota</taxon>
        <taxon>Coleoptera</taxon>
        <taxon>Polyphaga</taxon>
        <taxon>Cucujiformia</taxon>
        <taxon>Chrysomeloidea</taxon>
        <taxon>Cerambycidae</taxon>
        <taxon>Cerambycinae</taxon>
        <taxon>Callichromatini</taxon>
        <taxon>Aromia</taxon>
    </lineage>
</organism>
<comment type="caution">
    <text evidence="1">The sequence shown here is derived from an EMBL/GenBank/DDBJ whole genome shotgun (WGS) entry which is preliminary data.</text>
</comment>
<evidence type="ECO:0008006" key="3">
    <source>
        <dbReference type="Google" id="ProtNLM"/>
    </source>
</evidence>
<dbReference type="PANTHER" id="PTHR33198:SF19">
    <property type="entry name" value="CCHC-TYPE DOMAIN-CONTAINING PROTEIN"/>
    <property type="match status" value="1"/>
</dbReference>
<gene>
    <name evidence="1" type="ORF">NQ318_022584</name>
</gene>
<evidence type="ECO:0000313" key="1">
    <source>
        <dbReference type="EMBL" id="KAJ8943040.1"/>
    </source>
</evidence>
<keyword evidence="2" id="KW-1185">Reference proteome</keyword>
<dbReference type="PANTHER" id="PTHR33198">
    <property type="entry name" value="ANK_REP_REGION DOMAIN-CONTAINING PROTEIN-RELATED"/>
    <property type="match status" value="1"/>
</dbReference>
<dbReference type="EMBL" id="JAPWTK010000304">
    <property type="protein sequence ID" value="KAJ8943040.1"/>
    <property type="molecule type" value="Genomic_DNA"/>
</dbReference>
<name>A0AAV8XYZ1_9CUCU</name>
<evidence type="ECO:0000313" key="2">
    <source>
        <dbReference type="Proteomes" id="UP001162162"/>
    </source>
</evidence>
<reference evidence="1" key="1">
    <citation type="journal article" date="2023" name="Insect Mol. Biol.">
        <title>Genome sequencing provides insights into the evolution of gene families encoding plant cell wall-degrading enzymes in longhorned beetles.</title>
        <authorList>
            <person name="Shin N.R."/>
            <person name="Okamura Y."/>
            <person name="Kirsch R."/>
            <person name="Pauchet Y."/>
        </authorList>
    </citation>
    <scope>NUCLEOTIDE SEQUENCE</scope>
    <source>
        <strain evidence="1">AMC_N1</strain>
    </source>
</reference>
<protein>
    <recommendedName>
        <fullName evidence="3">Gag protein</fullName>
    </recommendedName>
</protein>
<accession>A0AAV8XYZ1</accession>
<dbReference type="AlphaFoldDB" id="A0AAV8XYZ1"/>
<sequence>MTEKQVYCPMAIIEKFDSKKGDFTIFKERLNQSFVAYGITTMERKRAILLNSLNEECYVIVRSLCVPNLPETKTFDQLITLLTDYFSPLASLFGERKKFYHAKKGEGESVAEWSARVKQLAANCKFGEELTVVLRNIFTIGMDTPKIKDRLFEEDPTSESTTLTKMVRIAKNKESALMEQDQHARELPGGSADVKSEVEVHFSEQRRAPGLGWRPSHRGQAQSTERVNNMERIGRSYAARNRSIVETMILVNP</sequence>
<dbReference type="Proteomes" id="UP001162162">
    <property type="component" value="Unassembled WGS sequence"/>
</dbReference>
<proteinExistence type="predicted"/>